<dbReference type="Pfam" id="PF19573">
    <property type="entry name" value="DUF6089"/>
    <property type="match status" value="1"/>
</dbReference>
<keyword evidence="4" id="KW-1185">Reference proteome</keyword>
<dbReference type="EMBL" id="QWGR01000006">
    <property type="protein sequence ID" value="RIJ47869.1"/>
    <property type="molecule type" value="Genomic_DNA"/>
</dbReference>
<organism evidence="3 4">
    <name type="scientific">Maribellus luteus</name>
    <dbReference type="NCBI Taxonomy" id="2305463"/>
    <lineage>
        <taxon>Bacteria</taxon>
        <taxon>Pseudomonadati</taxon>
        <taxon>Bacteroidota</taxon>
        <taxon>Bacteroidia</taxon>
        <taxon>Marinilabiliales</taxon>
        <taxon>Prolixibacteraceae</taxon>
        <taxon>Maribellus</taxon>
    </lineage>
</organism>
<dbReference type="Gene3D" id="2.40.160.20">
    <property type="match status" value="1"/>
</dbReference>
<keyword evidence="1" id="KW-0732">Signal</keyword>
<evidence type="ECO:0000313" key="3">
    <source>
        <dbReference type="EMBL" id="RIJ47869.1"/>
    </source>
</evidence>
<dbReference type="InterPro" id="IPR045743">
    <property type="entry name" value="DUF6089"/>
</dbReference>
<proteinExistence type="predicted"/>
<dbReference type="AlphaFoldDB" id="A0A399SYT3"/>
<protein>
    <recommendedName>
        <fullName evidence="2">DUF6089 domain-containing protein</fullName>
    </recommendedName>
</protein>
<comment type="caution">
    <text evidence="3">The sequence shown here is derived from an EMBL/GenBank/DDBJ whole genome shotgun (WGS) entry which is preliminary data.</text>
</comment>
<feature type="signal peptide" evidence="1">
    <location>
        <begin position="1"/>
        <end position="33"/>
    </location>
</feature>
<feature type="chain" id="PRO_5017382401" description="DUF6089 domain-containing protein" evidence="1">
    <location>
        <begin position="34"/>
        <end position="264"/>
    </location>
</feature>
<reference evidence="3 4" key="1">
    <citation type="submission" date="2018-08" db="EMBL/GenBank/DDBJ databases">
        <title>Pallidiluteibacterium maritimus gen. nov., sp. nov., isolated from coastal sediment.</title>
        <authorList>
            <person name="Zhou L.Y."/>
        </authorList>
    </citation>
    <scope>NUCLEOTIDE SEQUENCE [LARGE SCALE GENOMIC DNA]</scope>
    <source>
        <strain evidence="3 4">XSD2</strain>
    </source>
</reference>
<dbReference type="InterPro" id="IPR011250">
    <property type="entry name" value="OMP/PagP_B-barrel"/>
</dbReference>
<dbReference type="Proteomes" id="UP000265926">
    <property type="component" value="Unassembled WGS sequence"/>
</dbReference>
<evidence type="ECO:0000256" key="1">
    <source>
        <dbReference type="SAM" id="SignalP"/>
    </source>
</evidence>
<sequence>MPEIRVKKTKWNANMKRLALVFAIVLMTVSGHAQRTADIGIWGGTSTVWGDMDNNAAFETFNPTFGAYFRYNFNARVALRAMFLTGSMSREGTVEEAPWEFDKSAQDLTLQAEINYLKYILGKKKLRFSPYVTIGVGVSYFSYTFRPEDVYVFNPDHPEIEIDGSGNFVARGEESEVVPTIPFGFGFKYTIGERLGLGIEYQMRKYMSDRLDDLDDPLAYKNGNEEVSYNQNSHNNDWVGYLGVHLTYKIYIGKKACPAYESKQ</sequence>
<name>A0A399SYT3_9BACT</name>
<accession>A0A399SYT3</accession>
<evidence type="ECO:0000313" key="4">
    <source>
        <dbReference type="Proteomes" id="UP000265926"/>
    </source>
</evidence>
<gene>
    <name evidence="3" type="ORF">D1614_12110</name>
</gene>
<dbReference type="SUPFAM" id="SSF56925">
    <property type="entry name" value="OMPA-like"/>
    <property type="match status" value="1"/>
</dbReference>
<evidence type="ECO:0000259" key="2">
    <source>
        <dbReference type="Pfam" id="PF19573"/>
    </source>
</evidence>
<feature type="domain" description="DUF6089" evidence="2">
    <location>
        <begin position="20"/>
        <end position="257"/>
    </location>
</feature>
<dbReference type="OrthoDB" id="654178at2"/>